<accession>A0A2M7SWU6</accession>
<evidence type="ECO:0000313" key="3">
    <source>
        <dbReference type="Proteomes" id="UP000231332"/>
    </source>
</evidence>
<comment type="caution">
    <text evidence="2">The sequence shown here is derived from an EMBL/GenBank/DDBJ whole genome shotgun (WGS) entry which is preliminary data.</text>
</comment>
<keyword evidence="1" id="KW-0812">Transmembrane</keyword>
<protein>
    <submittedName>
        <fullName evidence="2">Uncharacterized protein</fullName>
    </submittedName>
</protein>
<proteinExistence type="predicted"/>
<name>A0A2M7SWU6_9BACT</name>
<feature type="transmembrane region" description="Helical" evidence="1">
    <location>
        <begin position="9"/>
        <end position="27"/>
    </location>
</feature>
<keyword evidence="1" id="KW-0472">Membrane</keyword>
<gene>
    <name evidence="2" type="ORF">COY45_01285</name>
</gene>
<dbReference type="AlphaFoldDB" id="A0A2M7SWU6"/>
<reference evidence="3" key="1">
    <citation type="submission" date="2017-09" db="EMBL/GenBank/DDBJ databases">
        <title>Depth-based differentiation of microbial function through sediment-hosted aquifers and enrichment of novel symbionts in the deep terrestrial subsurface.</title>
        <authorList>
            <person name="Probst A.J."/>
            <person name="Ladd B."/>
            <person name="Jarett J.K."/>
            <person name="Geller-Mcgrath D.E."/>
            <person name="Sieber C.M.K."/>
            <person name="Emerson J.B."/>
            <person name="Anantharaman K."/>
            <person name="Thomas B.C."/>
            <person name="Malmstrom R."/>
            <person name="Stieglmeier M."/>
            <person name="Klingl A."/>
            <person name="Woyke T."/>
            <person name="Ryan C.M."/>
            <person name="Banfield J.F."/>
        </authorList>
    </citation>
    <scope>NUCLEOTIDE SEQUENCE [LARGE SCALE GENOMIC DNA]</scope>
</reference>
<organism evidence="2 3">
    <name type="scientific">Candidatus Berkelbacteria bacterium CG_4_10_14_0_8_um_filter_42_34</name>
    <dbReference type="NCBI Taxonomy" id="1974502"/>
    <lineage>
        <taxon>Bacteria</taxon>
        <taxon>Candidatus Berkelbacteria</taxon>
    </lineage>
</organism>
<sequence>MFRQSIFKTIYIIFFLGVLAIASYYLYSNIAKADPIVGTNGDTKLLDFGGDIGARQVFVRISGKDGEMIVKRSFTSYCSQKLSGFENSVKIDSLVNLGGDEKLIEISGPVGVHAENRQYFFLDSNRCPKPLSFAKNGLVVYNIYSDEPSFKLIDYNSDGYLDIGAEYRNYDKNPLVDGVRDIYLSRPDKSSFVYSRSESFTWESECKECSGTIK</sequence>
<dbReference type="EMBL" id="PFMY01000066">
    <property type="protein sequence ID" value="PIZ27655.1"/>
    <property type="molecule type" value="Genomic_DNA"/>
</dbReference>
<keyword evidence="1" id="KW-1133">Transmembrane helix</keyword>
<evidence type="ECO:0000256" key="1">
    <source>
        <dbReference type="SAM" id="Phobius"/>
    </source>
</evidence>
<dbReference type="Proteomes" id="UP000231332">
    <property type="component" value="Unassembled WGS sequence"/>
</dbReference>
<evidence type="ECO:0000313" key="2">
    <source>
        <dbReference type="EMBL" id="PIZ27655.1"/>
    </source>
</evidence>